<dbReference type="NCBIfam" id="NF037995">
    <property type="entry name" value="TRAP_S1"/>
    <property type="match status" value="1"/>
</dbReference>
<dbReference type="RefSeq" id="WP_111347305.1">
    <property type="nucleotide sequence ID" value="NZ_JAIWKD010000008.1"/>
</dbReference>
<keyword evidence="4" id="KW-1185">Reference proteome</keyword>
<dbReference type="Proteomes" id="UP000249590">
    <property type="component" value="Unassembled WGS sequence"/>
</dbReference>
<dbReference type="OrthoDB" id="9769667at2"/>
<organism evidence="3 4">
    <name type="scientific">Acuticoccus sediminis</name>
    <dbReference type="NCBI Taxonomy" id="2184697"/>
    <lineage>
        <taxon>Bacteria</taxon>
        <taxon>Pseudomonadati</taxon>
        <taxon>Pseudomonadota</taxon>
        <taxon>Alphaproteobacteria</taxon>
        <taxon>Hyphomicrobiales</taxon>
        <taxon>Amorphaceae</taxon>
        <taxon>Acuticoccus</taxon>
    </lineage>
</organism>
<feature type="chain" id="PRO_5032387582" evidence="2">
    <location>
        <begin position="21"/>
        <end position="336"/>
    </location>
</feature>
<evidence type="ECO:0000313" key="3">
    <source>
        <dbReference type="EMBL" id="RAI00862.1"/>
    </source>
</evidence>
<dbReference type="InterPro" id="IPR018389">
    <property type="entry name" value="DctP_fam"/>
</dbReference>
<protein>
    <submittedName>
        <fullName evidence="3">C4-dicarboxylate ABC transporter substrate-binding protein</fullName>
    </submittedName>
</protein>
<dbReference type="EMBL" id="QHHQ01000003">
    <property type="protein sequence ID" value="RAI00862.1"/>
    <property type="molecule type" value="Genomic_DNA"/>
</dbReference>
<dbReference type="Pfam" id="PF03480">
    <property type="entry name" value="DctP"/>
    <property type="match status" value="1"/>
</dbReference>
<feature type="signal peptide" evidence="2">
    <location>
        <begin position="1"/>
        <end position="20"/>
    </location>
</feature>
<dbReference type="PANTHER" id="PTHR33376:SF5">
    <property type="entry name" value="EXTRACYTOPLASMIC SOLUTE RECEPTOR PROTEIN"/>
    <property type="match status" value="1"/>
</dbReference>
<dbReference type="AlphaFoldDB" id="A0A8B2NQB4"/>
<sequence>MRHALTIAAALALSTTLAHAQDFTLRLQTFHSADSPVGEGAAAFIDDVETMSDGRIKIEPFFSSAVVKSVETFDAAVNGILDVDMTAGSYQVGKDSAFQFVGDPMGGYDDPWQLYAFVYNGGGLEAARELYASYGMYLVGFHIQAPESLASSKPLRTVADLKNFKFRSPPGMETMIFANLGATPVVMDFTEVFTALESGVIDGADAANLAVNKSLGLYDVVKHATYPGFHSTPANHLAVRKDMWDSMPADLQRIFEVAYEKFAFRLTLASAVETRRAASELAAQGVEMHDWSMEDRKLFRDAALSAWDEFADTERAKQIVKLHKDFQSLIGLREAD</sequence>
<evidence type="ECO:0000313" key="4">
    <source>
        <dbReference type="Proteomes" id="UP000249590"/>
    </source>
</evidence>
<evidence type="ECO:0000256" key="2">
    <source>
        <dbReference type="SAM" id="SignalP"/>
    </source>
</evidence>
<reference evidence="3 4" key="1">
    <citation type="submission" date="2018-05" db="EMBL/GenBank/DDBJ databases">
        <title>Acuticoccus sediminis sp. nov., isolated from deep-sea sediment of Indian Ocean.</title>
        <authorList>
            <person name="Liu X."/>
            <person name="Lai Q."/>
            <person name="Du Y."/>
            <person name="Sun F."/>
            <person name="Zhang X."/>
            <person name="Wang S."/>
            <person name="Shao Z."/>
        </authorList>
    </citation>
    <scope>NUCLEOTIDE SEQUENCE [LARGE SCALE GENOMIC DNA]</scope>
    <source>
        <strain evidence="3 4">PTG4-2</strain>
    </source>
</reference>
<name>A0A8B2NQB4_9HYPH</name>
<dbReference type="InterPro" id="IPR038404">
    <property type="entry name" value="TRAP_DctP_sf"/>
</dbReference>
<gene>
    <name evidence="3" type="ORF">DLJ53_16650</name>
</gene>
<accession>A0A8B2NQB4</accession>
<evidence type="ECO:0000256" key="1">
    <source>
        <dbReference type="ARBA" id="ARBA00022729"/>
    </source>
</evidence>
<dbReference type="GO" id="GO:0055085">
    <property type="term" value="P:transmembrane transport"/>
    <property type="evidence" value="ECO:0007669"/>
    <property type="project" value="InterPro"/>
</dbReference>
<dbReference type="Gene3D" id="3.40.190.170">
    <property type="entry name" value="Bacterial extracellular solute-binding protein, family 7"/>
    <property type="match status" value="1"/>
</dbReference>
<dbReference type="PANTHER" id="PTHR33376">
    <property type="match status" value="1"/>
</dbReference>
<keyword evidence="1 2" id="KW-0732">Signal</keyword>
<proteinExistence type="predicted"/>
<comment type="caution">
    <text evidence="3">The sequence shown here is derived from an EMBL/GenBank/DDBJ whole genome shotgun (WGS) entry which is preliminary data.</text>
</comment>
<dbReference type="SUPFAM" id="SSF53850">
    <property type="entry name" value="Periplasmic binding protein-like II"/>
    <property type="match status" value="1"/>
</dbReference>